<dbReference type="HAMAP" id="MF_01077">
    <property type="entry name" value="RimP"/>
    <property type="match status" value="1"/>
</dbReference>
<dbReference type="SUPFAM" id="SSF75420">
    <property type="entry name" value="YhbC-like, N-terminal domain"/>
    <property type="match status" value="1"/>
</dbReference>
<evidence type="ECO:0000313" key="5">
    <source>
        <dbReference type="EMBL" id="KAK8948654.1"/>
    </source>
</evidence>
<dbReference type="Pfam" id="PF02576">
    <property type="entry name" value="RimP_N"/>
    <property type="match status" value="1"/>
</dbReference>
<evidence type="ECO:0008006" key="7">
    <source>
        <dbReference type="Google" id="ProtNLM"/>
    </source>
</evidence>
<evidence type="ECO:0000259" key="3">
    <source>
        <dbReference type="Pfam" id="PF02576"/>
    </source>
</evidence>
<accession>A0AAP0BS40</accession>
<name>A0AAP0BS40_9ASPA</name>
<sequence length="323" mass="36075">MELTAGKAQNSLFPCFSLVSLPYTSIRPNPSSYAIPPISSSSYRRHSLICHGRKKNSYPVPVLKELALKEHEVGVTEETEDAAEEVDEETAEEAEIEDLGDDVLVNDNANFEEFPDVDENEDSDPHFGDGAGGGGISLAGTWWDKEALSIAEDVSHSFNHELKIYAFKTSANSSIRLRIENICNKYGSPTMDDIEAFSSAYRLRLDEVESAGIIPKDISLEVSSPGIERVVAVPKDLERFKDRPMYVKYTTMDAETRTIQEADGVFCLISFDLENSHCLWGIADVKINRQKAGKGRPLSKKQRQWRLQTSFESLHLVRVHSDS</sequence>
<evidence type="ECO:0000259" key="4">
    <source>
        <dbReference type="Pfam" id="PF25498"/>
    </source>
</evidence>
<dbReference type="PANTHER" id="PTHR34544:SF1">
    <property type="entry name" value="OS04G0438300 PROTEIN"/>
    <property type="match status" value="1"/>
</dbReference>
<protein>
    <recommendedName>
        <fullName evidence="7">Ribosome maturation factor RimP N-terminal domain-containing protein</fullName>
    </recommendedName>
</protein>
<evidence type="ECO:0000313" key="6">
    <source>
        <dbReference type="Proteomes" id="UP001418222"/>
    </source>
</evidence>
<dbReference type="InterPro" id="IPR028989">
    <property type="entry name" value="RimP_N"/>
</dbReference>
<keyword evidence="1" id="KW-0963">Cytoplasm</keyword>
<comment type="caution">
    <text evidence="5">The sequence shown here is derived from an EMBL/GenBank/DDBJ whole genome shotgun (WGS) entry which is preliminary data.</text>
</comment>
<feature type="domain" description="Ribosome maturation factor RimP N-terminal" evidence="3">
    <location>
        <begin position="154"/>
        <end position="228"/>
    </location>
</feature>
<feature type="domain" description="DUF7912" evidence="4">
    <location>
        <begin position="230"/>
        <end position="320"/>
    </location>
</feature>
<dbReference type="InterPro" id="IPR057234">
    <property type="entry name" value="DUF7912"/>
</dbReference>
<dbReference type="PANTHER" id="PTHR34544">
    <property type="entry name" value="OSJNBA0006B20.18 PROTEIN"/>
    <property type="match status" value="1"/>
</dbReference>
<dbReference type="Pfam" id="PF25498">
    <property type="entry name" value="DUF7912"/>
    <property type="match status" value="1"/>
</dbReference>
<proteinExistence type="inferred from homology"/>
<dbReference type="GO" id="GO:0042274">
    <property type="term" value="P:ribosomal small subunit biogenesis"/>
    <property type="evidence" value="ECO:0007669"/>
    <property type="project" value="InterPro"/>
</dbReference>
<evidence type="ECO:0000256" key="1">
    <source>
        <dbReference type="ARBA" id="ARBA00022490"/>
    </source>
</evidence>
<reference evidence="5 6" key="1">
    <citation type="journal article" date="2022" name="Nat. Plants">
        <title>Genomes of leafy and leafless Platanthera orchids illuminate the evolution of mycoheterotrophy.</title>
        <authorList>
            <person name="Li M.H."/>
            <person name="Liu K.W."/>
            <person name="Li Z."/>
            <person name="Lu H.C."/>
            <person name="Ye Q.L."/>
            <person name="Zhang D."/>
            <person name="Wang J.Y."/>
            <person name="Li Y.F."/>
            <person name="Zhong Z.M."/>
            <person name="Liu X."/>
            <person name="Yu X."/>
            <person name="Liu D.K."/>
            <person name="Tu X.D."/>
            <person name="Liu B."/>
            <person name="Hao Y."/>
            <person name="Liao X.Y."/>
            <person name="Jiang Y.T."/>
            <person name="Sun W.H."/>
            <person name="Chen J."/>
            <person name="Chen Y.Q."/>
            <person name="Ai Y."/>
            <person name="Zhai J.W."/>
            <person name="Wu S.S."/>
            <person name="Zhou Z."/>
            <person name="Hsiao Y.Y."/>
            <person name="Wu W.L."/>
            <person name="Chen Y.Y."/>
            <person name="Lin Y.F."/>
            <person name="Hsu J.L."/>
            <person name="Li C.Y."/>
            <person name="Wang Z.W."/>
            <person name="Zhao X."/>
            <person name="Zhong W.Y."/>
            <person name="Ma X.K."/>
            <person name="Ma L."/>
            <person name="Huang J."/>
            <person name="Chen G.Z."/>
            <person name="Huang M.Z."/>
            <person name="Huang L."/>
            <person name="Peng D.H."/>
            <person name="Luo Y.B."/>
            <person name="Zou S.Q."/>
            <person name="Chen S.P."/>
            <person name="Lan S."/>
            <person name="Tsai W.C."/>
            <person name="Van de Peer Y."/>
            <person name="Liu Z.J."/>
        </authorList>
    </citation>
    <scope>NUCLEOTIDE SEQUENCE [LARGE SCALE GENOMIC DNA]</scope>
    <source>
        <strain evidence="5">Lor287</strain>
    </source>
</reference>
<keyword evidence="6" id="KW-1185">Reference proteome</keyword>
<gene>
    <name evidence="5" type="ORF">KSP39_PZI006064</name>
</gene>
<organism evidence="5 6">
    <name type="scientific">Platanthera zijinensis</name>
    <dbReference type="NCBI Taxonomy" id="2320716"/>
    <lineage>
        <taxon>Eukaryota</taxon>
        <taxon>Viridiplantae</taxon>
        <taxon>Streptophyta</taxon>
        <taxon>Embryophyta</taxon>
        <taxon>Tracheophyta</taxon>
        <taxon>Spermatophyta</taxon>
        <taxon>Magnoliopsida</taxon>
        <taxon>Liliopsida</taxon>
        <taxon>Asparagales</taxon>
        <taxon>Orchidaceae</taxon>
        <taxon>Orchidoideae</taxon>
        <taxon>Orchideae</taxon>
        <taxon>Orchidinae</taxon>
        <taxon>Platanthera</taxon>
    </lineage>
</organism>
<keyword evidence="2" id="KW-0690">Ribosome biogenesis</keyword>
<dbReference type="AlphaFoldDB" id="A0AAP0BS40"/>
<dbReference type="EMBL" id="JBBWWQ010000004">
    <property type="protein sequence ID" value="KAK8948654.1"/>
    <property type="molecule type" value="Genomic_DNA"/>
</dbReference>
<evidence type="ECO:0000256" key="2">
    <source>
        <dbReference type="ARBA" id="ARBA00022517"/>
    </source>
</evidence>
<dbReference type="InterPro" id="IPR035956">
    <property type="entry name" value="RimP_N_sf"/>
</dbReference>
<dbReference type="InterPro" id="IPR003728">
    <property type="entry name" value="Ribosome_maturation_RimP"/>
</dbReference>
<dbReference type="Proteomes" id="UP001418222">
    <property type="component" value="Unassembled WGS sequence"/>
</dbReference>